<protein>
    <recommendedName>
        <fullName evidence="10">Rab5-interacting protein</fullName>
    </recommendedName>
</protein>
<name>A0AAW2ZET5_9EUKA</name>
<feature type="transmembrane region" description="Helical" evidence="7">
    <location>
        <begin position="63"/>
        <end position="83"/>
    </location>
</feature>
<dbReference type="Proteomes" id="UP001431209">
    <property type="component" value="Unassembled WGS sequence"/>
</dbReference>
<dbReference type="InterPro" id="IPR010742">
    <property type="entry name" value="RCAF1"/>
</dbReference>
<dbReference type="AlphaFoldDB" id="A0AAW2ZET5"/>
<dbReference type="PANTHER" id="PTHR12906:SF0">
    <property type="entry name" value="GEL COMPLEX SUBUNIT OPTI"/>
    <property type="match status" value="1"/>
</dbReference>
<comment type="subcellular location">
    <subcellularLocation>
        <location evidence="1">Endoplasmic reticulum membrane</location>
        <topology evidence="1">Multi-pass membrane protein</topology>
    </subcellularLocation>
</comment>
<dbReference type="EMBL" id="JAOPGA020001361">
    <property type="protein sequence ID" value="KAL0487681.1"/>
    <property type="molecule type" value="Genomic_DNA"/>
</dbReference>
<comment type="caution">
    <text evidence="8">The sequence shown here is derived from an EMBL/GenBank/DDBJ whole genome shotgun (WGS) entry which is preliminary data.</text>
</comment>
<gene>
    <name evidence="8" type="ORF">AKO1_008745</name>
</gene>
<reference evidence="8 9" key="1">
    <citation type="submission" date="2024-03" db="EMBL/GenBank/DDBJ databases">
        <title>The Acrasis kona genome and developmental transcriptomes reveal deep origins of eukaryotic multicellular pathways.</title>
        <authorList>
            <person name="Sheikh S."/>
            <person name="Fu C.-J."/>
            <person name="Brown M.W."/>
            <person name="Baldauf S.L."/>
        </authorList>
    </citation>
    <scope>NUCLEOTIDE SEQUENCE [LARGE SCALE GENOMIC DNA]</scope>
    <source>
        <strain evidence="8 9">ATCC MYA-3509</strain>
    </source>
</reference>
<evidence type="ECO:0008006" key="10">
    <source>
        <dbReference type="Google" id="ProtNLM"/>
    </source>
</evidence>
<comment type="similarity">
    <text evidence="2">Belongs to the EMC6 family.</text>
</comment>
<evidence type="ECO:0000256" key="6">
    <source>
        <dbReference type="ARBA" id="ARBA00023136"/>
    </source>
</evidence>
<evidence type="ECO:0000256" key="7">
    <source>
        <dbReference type="SAM" id="Phobius"/>
    </source>
</evidence>
<evidence type="ECO:0000313" key="9">
    <source>
        <dbReference type="Proteomes" id="UP001431209"/>
    </source>
</evidence>
<keyword evidence="9" id="KW-1185">Reference proteome</keyword>
<feature type="transmembrane region" description="Helical" evidence="7">
    <location>
        <begin position="103"/>
        <end position="121"/>
    </location>
</feature>
<evidence type="ECO:0000256" key="3">
    <source>
        <dbReference type="ARBA" id="ARBA00022692"/>
    </source>
</evidence>
<keyword evidence="6 7" id="KW-0472">Membrane</keyword>
<keyword evidence="4" id="KW-0256">Endoplasmic reticulum</keyword>
<evidence type="ECO:0000256" key="5">
    <source>
        <dbReference type="ARBA" id="ARBA00022989"/>
    </source>
</evidence>
<evidence type="ECO:0000256" key="4">
    <source>
        <dbReference type="ARBA" id="ARBA00022824"/>
    </source>
</evidence>
<keyword evidence="3 7" id="KW-0812">Transmembrane</keyword>
<accession>A0AAW2ZET5</accession>
<dbReference type="PANTHER" id="PTHR12906">
    <property type="entry name" value="PROTEIN C20ORF24 RAB5-INTERACTING PROTEIN"/>
    <property type="match status" value="1"/>
</dbReference>
<evidence type="ECO:0000256" key="2">
    <source>
        <dbReference type="ARBA" id="ARBA00009436"/>
    </source>
</evidence>
<dbReference type="GO" id="GO:0097250">
    <property type="term" value="P:mitochondrial respirasome assembly"/>
    <property type="evidence" value="ECO:0007669"/>
    <property type="project" value="InterPro"/>
</dbReference>
<dbReference type="InterPro" id="IPR029008">
    <property type="entry name" value="EMC6-like"/>
</dbReference>
<dbReference type="Pfam" id="PF07019">
    <property type="entry name" value="EMC6"/>
    <property type="match status" value="1"/>
</dbReference>
<dbReference type="GO" id="GO:0005789">
    <property type="term" value="C:endoplasmic reticulum membrane"/>
    <property type="evidence" value="ECO:0007669"/>
    <property type="project" value="UniProtKB-SubCell"/>
</dbReference>
<proteinExistence type="inferred from homology"/>
<evidence type="ECO:0000256" key="1">
    <source>
        <dbReference type="ARBA" id="ARBA00004477"/>
    </source>
</evidence>
<organism evidence="8 9">
    <name type="scientific">Acrasis kona</name>
    <dbReference type="NCBI Taxonomy" id="1008807"/>
    <lineage>
        <taxon>Eukaryota</taxon>
        <taxon>Discoba</taxon>
        <taxon>Heterolobosea</taxon>
        <taxon>Tetramitia</taxon>
        <taxon>Eutetramitia</taxon>
        <taxon>Acrasidae</taxon>
        <taxon>Acrasis</taxon>
    </lineage>
</organism>
<evidence type="ECO:0000313" key="8">
    <source>
        <dbReference type="EMBL" id="KAL0487681.1"/>
    </source>
</evidence>
<dbReference type="GO" id="GO:0005739">
    <property type="term" value="C:mitochondrion"/>
    <property type="evidence" value="ECO:0007669"/>
    <property type="project" value="GOC"/>
</dbReference>
<sequence>MPPKKTLKKDEEVKISLWKKVGQPRQYSWEKDEILEVIYWQKQILSLILGITWGVLKLQYLPVIIAFLVMIGAASYFVGFQILPGDETEGVGGPWPVVTEGGMPAFATFLLAWIITYTMCYY</sequence>
<keyword evidence="5 7" id="KW-1133">Transmembrane helix</keyword>